<reference evidence="3" key="2">
    <citation type="journal article" date="2018" name="Hortic Res">
        <title>Improved Brassica rapa reference genome by single-molecule sequencing and chromosome conformation capture technologies.</title>
        <authorList>
            <person name="Zhang L."/>
            <person name="Cai X."/>
            <person name="Wu J."/>
            <person name="Liu M."/>
            <person name="Grob S."/>
            <person name="Cheng F."/>
            <person name="Liang J."/>
            <person name="Cai C."/>
            <person name="Liu Z."/>
            <person name="Liu B."/>
            <person name="Wang F."/>
            <person name="Li S."/>
            <person name="Liu F."/>
            <person name="Li X."/>
            <person name="Cheng L."/>
            <person name="Yang W."/>
            <person name="Li M.H."/>
            <person name="Grossniklaus U."/>
            <person name="Zheng H."/>
            <person name="Wang X."/>
        </authorList>
    </citation>
    <scope>NUCLEOTIDE SEQUENCE [LARGE SCALE GENOMIC DNA]</scope>
    <source>
        <strain evidence="3">cv. Chiifu-401-42</strain>
    </source>
</reference>
<dbReference type="OMA" id="ATIYWIG"/>
<organism evidence="2 3">
    <name type="scientific">Brassica campestris</name>
    <name type="common">Field mustard</name>
    <dbReference type="NCBI Taxonomy" id="3711"/>
    <lineage>
        <taxon>Eukaryota</taxon>
        <taxon>Viridiplantae</taxon>
        <taxon>Streptophyta</taxon>
        <taxon>Embryophyta</taxon>
        <taxon>Tracheophyta</taxon>
        <taxon>Spermatophyta</taxon>
        <taxon>Magnoliopsida</taxon>
        <taxon>eudicotyledons</taxon>
        <taxon>Gunneridae</taxon>
        <taxon>Pentapetalae</taxon>
        <taxon>rosids</taxon>
        <taxon>malvids</taxon>
        <taxon>Brassicales</taxon>
        <taxon>Brassicaceae</taxon>
        <taxon>Brassiceae</taxon>
        <taxon>Brassica</taxon>
    </lineage>
</organism>
<name>M4FIF8_BRACM</name>
<protein>
    <submittedName>
        <fullName evidence="2">Uncharacterized protein</fullName>
    </submittedName>
</protein>
<evidence type="ECO:0000256" key="1">
    <source>
        <dbReference type="SAM" id="Phobius"/>
    </source>
</evidence>
<keyword evidence="1" id="KW-1133">Transmembrane helix</keyword>
<keyword evidence="1" id="KW-0472">Membrane</keyword>
<reference evidence="2" key="3">
    <citation type="submission" date="2023-03" db="UniProtKB">
        <authorList>
            <consortium name="EnsemblPlants"/>
        </authorList>
    </citation>
    <scope>IDENTIFICATION</scope>
    <source>
        <strain evidence="2">cv. Chiifu-401-42</strain>
    </source>
</reference>
<proteinExistence type="predicted"/>
<keyword evidence="1" id="KW-0812">Transmembrane</keyword>
<keyword evidence="3" id="KW-1185">Reference proteome</keyword>
<feature type="transmembrane region" description="Helical" evidence="1">
    <location>
        <begin position="21"/>
        <end position="41"/>
    </location>
</feature>
<dbReference type="AlphaFoldDB" id="M4FIF8"/>
<evidence type="ECO:0000313" key="2">
    <source>
        <dbReference type="EnsemblPlants" id="Bra040887.1-P"/>
    </source>
</evidence>
<dbReference type="EnsemblPlants" id="Bra040887.1">
    <property type="protein sequence ID" value="Bra040887.1-P"/>
    <property type="gene ID" value="Bra040887"/>
</dbReference>
<dbReference type="Gramene" id="Bra040887.1">
    <property type="protein sequence ID" value="Bra040887.1-P"/>
    <property type="gene ID" value="Bra040887"/>
</dbReference>
<sequence>MGSVRGFLCRIIIGRTSWLVRFSRVSFLIATIYWIGTIIIISKRSASSVPTAAERARLNRRMDSPVSRSDISSEPGEGSDCDLMAPLPLSCVYAAPPLVGPISSVEERASSYIPEEIAVYEAFFDSGLRGTIPALIVGLCNLFEISPSQLNPQAWRILVAIQNLGDLEYLSLGVNEILDIGKLNDQHDFQEAGSTSIDRFRMTSLDGKKPTEYLPYTAAAVDQITSKLYTAIDNMEERFEKRCDDIYFPSDVKLSGLDSQAECLHKEVIAIQRQLASQHQISASIDRANSKSIDSTTPTTIDRHLVASNDTTSTPDDEQLIQNKMESMHKELNELSAYAYSKI</sequence>
<reference evidence="3" key="1">
    <citation type="journal article" date="2011" name="Nat. Genet.">
        <title>The genome of the mesopolyploid crop species Brassica rapa.</title>
        <authorList>
            <consortium name="Brassica rapa Genome Sequencing Project Consortium"/>
            <person name="Wang X."/>
            <person name="Wang H."/>
            <person name="Wang J."/>
            <person name="Sun R."/>
            <person name="Wu J."/>
            <person name="Liu S."/>
            <person name="Bai Y."/>
            <person name="Mun J.H."/>
            <person name="Bancroft I."/>
            <person name="Cheng F."/>
            <person name="Huang S."/>
            <person name="Li X."/>
            <person name="Hua W."/>
            <person name="Wang J."/>
            <person name="Wang X."/>
            <person name="Freeling M."/>
            <person name="Pires J.C."/>
            <person name="Paterson A.H."/>
            <person name="Chalhoub B."/>
            <person name="Wang B."/>
            <person name="Hayward A."/>
            <person name="Sharpe A.G."/>
            <person name="Park B.S."/>
            <person name="Weisshaar B."/>
            <person name="Liu B."/>
            <person name="Li B."/>
            <person name="Liu B."/>
            <person name="Tong C."/>
            <person name="Song C."/>
            <person name="Duran C."/>
            <person name="Peng C."/>
            <person name="Geng C."/>
            <person name="Koh C."/>
            <person name="Lin C."/>
            <person name="Edwards D."/>
            <person name="Mu D."/>
            <person name="Shen D."/>
            <person name="Soumpourou E."/>
            <person name="Li F."/>
            <person name="Fraser F."/>
            <person name="Conant G."/>
            <person name="Lassalle G."/>
            <person name="King G.J."/>
            <person name="Bonnema G."/>
            <person name="Tang H."/>
            <person name="Wang H."/>
            <person name="Belcram H."/>
            <person name="Zhou H."/>
            <person name="Hirakawa H."/>
            <person name="Abe H."/>
            <person name="Guo H."/>
            <person name="Wang H."/>
            <person name="Jin H."/>
            <person name="Parkin I.A."/>
            <person name="Batley J."/>
            <person name="Kim J.S."/>
            <person name="Just J."/>
            <person name="Li J."/>
            <person name="Xu J."/>
            <person name="Deng J."/>
            <person name="Kim J.A."/>
            <person name="Li J."/>
            <person name="Yu J."/>
            <person name="Meng J."/>
            <person name="Wang J."/>
            <person name="Min J."/>
            <person name="Poulain J."/>
            <person name="Wang J."/>
            <person name="Hatakeyama K."/>
            <person name="Wu K."/>
            <person name="Wang L."/>
            <person name="Fang L."/>
            <person name="Trick M."/>
            <person name="Links M.G."/>
            <person name="Zhao M."/>
            <person name="Jin M."/>
            <person name="Ramchiary N."/>
            <person name="Drou N."/>
            <person name="Berkman P.J."/>
            <person name="Cai Q."/>
            <person name="Huang Q."/>
            <person name="Li R."/>
            <person name="Tabata S."/>
            <person name="Cheng S."/>
            <person name="Zhang S."/>
            <person name="Zhang S."/>
            <person name="Huang S."/>
            <person name="Sato S."/>
            <person name="Sun S."/>
            <person name="Kwon S.J."/>
            <person name="Choi S.R."/>
            <person name="Lee T.H."/>
            <person name="Fan W."/>
            <person name="Zhao X."/>
            <person name="Tan X."/>
            <person name="Xu X."/>
            <person name="Wang Y."/>
            <person name="Qiu Y."/>
            <person name="Yin Y."/>
            <person name="Li Y."/>
            <person name="Du Y."/>
            <person name="Liao Y."/>
            <person name="Lim Y."/>
            <person name="Narusaka Y."/>
            <person name="Wang Y."/>
            <person name="Wang Z."/>
            <person name="Li Z."/>
            <person name="Wang Z."/>
            <person name="Xiong Z."/>
            <person name="Zhang Z."/>
        </authorList>
    </citation>
    <scope>NUCLEOTIDE SEQUENCE [LARGE SCALE GENOMIC DNA]</scope>
    <source>
        <strain evidence="3">cv. Chiifu-401-42</strain>
    </source>
</reference>
<evidence type="ECO:0000313" key="3">
    <source>
        <dbReference type="Proteomes" id="UP000011750"/>
    </source>
</evidence>
<dbReference type="Proteomes" id="UP000011750">
    <property type="component" value="Unassembled WGS sequence"/>
</dbReference>
<dbReference type="HOGENOM" id="CLU_809748_0_0_1"/>
<dbReference type="InParanoid" id="M4FIF8"/>
<accession>M4FIF8</accession>